<dbReference type="SUPFAM" id="SSF49265">
    <property type="entry name" value="Fibronectin type III"/>
    <property type="match status" value="2"/>
</dbReference>
<dbReference type="EMBL" id="MGEH01000030">
    <property type="protein sequence ID" value="OGL78486.1"/>
    <property type="molecule type" value="Genomic_DNA"/>
</dbReference>
<name>A0A1F7UJN0_9BACT</name>
<keyword evidence="1" id="KW-0677">Repeat</keyword>
<dbReference type="InterPro" id="IPR015914">
    <property type="entry name" value="PAPs_N"/>
</dbReference>
<dbReference type="InterPro" id="IPR003961">
    <property type="entry name" value="FN3_dom"/>
</dbReference>
<feature type="transmembrane region" description="Helical" evidence="3">
    <location>
        <begin position="953"/>
        <end position="986"/>
    </location>
</feature>
<feature type="chain" id="PRO_5009533044" description="Fibronectin type-III domain-containing protein" evidence="4">
    <location>
        <begin position="31"/>
        <end position="1137"/>
    </location>
</feature>
<dbReference type="SMART" id="SM00060">
    <property type="entry name" value="FN3"/>
    <property type="match status" value="3"/>
</dbReference>
<protein>
    <recommendedName>
        <fullName evidence="5">Fibronectin type-III domain-containing protein</fullName>
    </recommendedName>
</protein>
<keyword evidence="4" id="KW-0732">Signal</keyword>
<dbReference type="Pfam" id="PF00041">
    <property type="entry name" value="fn3"/>
    <property type="match status" value="1"/>
</dbReference>
<reference evidence="6 7" key="1">
    <citation type="journal article" date="2016" name="Nat. Commun.">
        <title>Thousands of microbial genomes shed light on interconnected biogeochemical processes in an aquifer system.</title>
        <authorList>
            <person name="Anantharaman K."/>
            <person name="Brown C.T."/>
            <person name="Hug L.A."/>
            <person name="Sharon I."/>
            <person name="Castelle C.J."/>
            <person name="Probst A.J."/>
            <person name="Thomas B.C."/>
            <person name="Singh A."/>
            <person name="Wilkins M.J."/>
            <person name="Karaoz U."/>
            <person name="Brodie E.L."/>
            <person name="Williams K.H."/>
            <person name="Hubbard S.S."/>
            <person name="Banfield J.F."/>
        </authorList>
    </citation>
    <scope>NUCLEOTIDE SEQUENCE [LARGE SCALE GENOMIC DNA]</scope>
</reference>
<evidence type="ECO:0000256" key="4">
    <source>
        <dbReference type="SAM" id="SignalP"/>
    </source>
</evidence>
<dbReference type="STRING" id="1802399.A3E39_00570"/>
<dbReference type="Pfam" id="PF16656">
    <property type="entry name" value="Pur_ac_phosph_N"/>
    <property type="match status" value="1"/>
</dbReference>
<keyword evidence="3" id="KW-0472">Membrane</keyword>
<proteinExistence type="predicted"/>
<dbReference type="AlphaFoldDB" id="A0A1F7UJN0"/>
<evidence type="ECO:0000259" key="5">
    <source>
        <dbReference type="PROSITE" id="PS50853"/>
    </source>
</evidence>
<dbReference type="PANTHER" id="PTHR46708:SF2">
    <property type="entry name" value="FIBRONECTIN TYPE-III DOMAIN-CONTAINING PROTEIN"/>
    <property type="match status" value="1"/>
</dbReference>
<evidence type="ECO:0000256" key="1">
    <source>
        <dbReference type="ARBA" id="ARBA00022737"/>
    </source>
</evidence>
<organism evidence="6 7">
    <name type="scientific">Candidatus Uhrbacteria bacterium RIFCSPHIGHO2_12_FULL_60_25</name>
    <dbReference type="NCBI Taxonomy" id="1802399"/>
    <lineage>
        <taxon>Bacteria</taxon>
        <taxon>Candidatus Uhriibacteriota</taxon>
    </lineage>
</organism>
<dbReference type="InterPro" id="IPR008969">
    <property type="entry name" value="CarboxyPept-like_regulatory"/>
</dbReference>
<evidence type="ECO:0000256" key="3">
    <source>
        <dbReference type="SAM" id="Phobius"/>
    </source>
</evidence>
<dbReference type="InterPro" id="IPR013783">
    <property type="entry name" value="Ig-like_fold"/>
</dbReference>
<dbReference type="PANTHER" id="PTHR46708">
    <property type="entry name" value="TENASCIN"/>
    <property type="match status" value="1"/>
</dbReference>
<comment type="caution">
    <text evidence="6">The sequence shown here is derived from an EMBL/GenBank/DDBJ whole genome shotgun (WGS) entry which is preliminary data.</text>
</comment>
<dbReference type="Gene3D" id="2.60.40.1120">
    <property type="entry name" value="Carboxypeptidase-like, regulatory domain"/>
    <property type="match status" value="3"/>
</dbReference>
<dbReference type="PROSITE" id="PS50853">
    <property type="entry name" value="FN3"/>
    <property type="match status" value="3"/>
</dbReference>
<dbReference type="SUPFAM" id="SSF49464">
    <property type="entry name" value="Carboxypeptidase regulatory domain-like"/>
    <property type="match status" value="2"/>
</dbReference>
<sequence>MLNRHSQTWLSRTAIFLIVVLSLYASGAQAATLTSLSDTMSREKVSTASNHTIRFRTPTGVDAPADTITVDFPSFALGLVAFGDLDLTHGAVTGAETSEALAAAAAAGTWGVSIAGTTITLTSPTDAALGEITANDFVIVTVGTNAAGGVNQIMNPAASGAYTISIAGSFGDTGGIGVPILDDDQIAVTATVAATTTSSTPPVGPPPGSGPPQPTNPPLIFNVQATTTSPTTATITWQTDVSSNSTVDYGHTLSYASGTVSDATQVTSHTINLTGLIPCSTYHFKVTSADLLGNSASSGDGTFTMPCDTTPPVISNVQAVNITDTGVVITWTTDEPATSLVDYGTTVSYGSQATVPGLVTSHSVTINGLTPGTLYHFKVTSADASANSASSADFTFTTTQDVTPPANVTLTATAGDTQIQLTWTVPSDPDYAGVKIMRKTGGYPTGPNDGTPVYQGTGTQTLDTGLTNGTTYYYGAYAYDTNGNFASGALASATPTGPPVPPTPTPTAPPPIPPPPPIVPVTPGPGILPGPPSPGTTITVNLYGAGGTLPLAPGSNGQIGVLAGSNVLAVVPASSMNGTATIVAFTVAGNTYNLAYDAAYDSYRGSVPMPSAPGVYQATAQAIFTDGRTAEVTVTLDVQGGGIVVEATLIGAAPTVAGATVILFVDQGGWIPWNGAAYGEANPVFSNADGGYVFQVPPGRYYAEASKSGYEKAVTAPVYIDGNVFGVRIEMIKIPPPPEEVIQATTTPIANIIAVTQNLGEQVTYGLNLLRAFTQSPGVQGATKNVVAPAVLAVTLVNAASAISLFNLLAYLQYLFTQPILLLGRRKRKRWGIVYNSLTKVPVDLVIVRLVHHETGLTVQTRVTDKFGRFAFTAQPGTYRIEAVKPGYIFPSQYVKGATIDADYVDVYHAELIQATEISVLTPNVPIDPVVAEETPRQVLIRRTLRRLQHGVAFSGVVLAAVALLIAPSVPLALLVIVQIAIYLMFRRLNLPTKPKNWGIVSDGSTRQPLGRAIVRIFESKYNKLLETQLTDAAGRYAFLVRKNVYYVTAEAPGYRTLRLPAVDLTSSDEGVIARNIVLERGVPGAPTTPVPLSVPTPPEPPTPTVPVAPVTPPSSSPAVQAPELGLEAKQLLDRPK</sequence>
<feature type="compositionally biased region" description="Pro residues" evidence="2">
    <location>
        <begin position="202"/>
        <end position="217"/>
    </location>
</feature>
<keyword evidence="3" id="KW-0812">Transmembrane</keyword>
<dbReference type="Gene3D" id="2.60.40.10">
    <property type="entry name" value="Immunoglobulins"/>
    <property type="match status" value="3"/>
</dbReference>
<evidence type="ECO:0000256" key="2">
    <source>
        <dbReference type="SAM" id="MobiDB-lite"/>
    </source>
</evidence>
<dbReference type="GO" id="GO:0046872">
    <property type="term" value="F:metal ion binding"/>
    <property type="evidence" value="ECO:0007669"/>
    <property type="project" value="InterPro"/>
</dbReference>
<dbReference type="Proteomes" id="UP000176603">
    <property type="component" value="Unassembled WGS sequence"/>
</dbReference>
<feature type="domain" description="Fibronectin type-III" evidence="5">
    <location>
        <begin position="313"/>
        <end position="401"/>
    </location>
</feature>
<feature type="compositionally biased region" description="Pro residues" evidence="2">
    <location>
        <begin position="1087"/>
        <end position="1116"/>
    </location>
</feature>
<feature type="domain" description="Fibronectin type-III" evidence="5">
    <location>
        <begin position="404"/>
        <end position="510"/>
    </location>
</feature>
<accession>A0A1F7UJN0</accession>
<feature type="domain" description="Fibronectin type-III" evidence="5">
    <location>
        <begin position="217"/>
        <end position="312"/>
    </location>
</feature>
<dbReference type="CDD" id="cd00063">
    <property type="entry name" value="FN3"/>
    <property type="match status" value="1"/>
</dbReference>
<dbReference type="GO" id="GO:0003993">
    <property type="term" value="F:acid phosphatase activity"/>
    <property type="evidence" value="ECO:0007669"/>
    <property type="project" value="InterPro"/>
</dbReference>
<dbReference type="SUPFAM" id="SSF49478">
    <property type="entry name" value="Cna protein B-type domain"/>
    <property type="match status" value="1"/>
</dbReference>
<keyword evidence="3" id="KW-1133">Transmembrane helix</keyword>
<feature type="signal peptide" evidence="4">
    <location>
        <begin position="1"/>
        <end position="30"/>
    </location>
</feature>
<evidence type="ECO:0000313" key="6">
    <source>
        <dbReference type="EMBL" id="OGL78486.1"/>
    </source>
</evidence>
<feature type="region of interest" description="Disordered" evidence="2">
    <location>
        <begin position="194"/>
        <end position="217"/>
    </location>
</feature>
<dbReference type="InterPro" id="IPR050991">
    <property type="entry name" value="ECM_Regulatory_Proteins"/>
</dbReference>
<dbReference type="InterPro" id="IPR036116">
    <property type="entry name" value="FN3_sf"/>
</dbReference>
<feature type="region of interest" description="Disordered" evidence="2">
    <location>
        <begin position="1085"/>
        <end position="1137"/>
    </location>
</feature>
<evidence type="ECO:0000313" key="7">
    <source>
        <dbReference type="Proteomes" id="UP000176603"/>
    </source>
</evidence>
<gene>
    <name evidence="6" type="ORF">A3E39_00570</name>
</gene>